<organism evidence="2 3">
    <name type="scientific">Gymnopus androsaceus JB14</name>
    <dbReference type="NCBI Taxonomy" id="1447944"/>
    <lineage>
        <taxon>Eukaryota</taxon>
        <taxon>Fungi</taxon>
        <taxon>Dikarya</taxon>
        <taxon>Basidiomycota</taxon>
        <taxon>Agaricomycotina</taxon>
        <taxon>Agaricomycetes</taxon>
        <taxon>Agaricomycetidae</taxon>
        <taxon>Agaricales</taxon>
        <taxon>Marasmiineae</taxon>
        <taxon>Omphalotaceae</taxon>
        <taxon>Gymnopus</taxon>
    </lineage>
</organism>
<keyword evidence="1" id="KW-1133">Transmembrane helix</keyword>
<dbReference type="AlphaFoldDB" id="A0A6A4H0S5"/>
<evidence type="ECO:0000313" key="2">
    <source>
        <dbReference type="EMBL" id="KAE9390935.1"/>
    </source>
</evidence>
<keyword evidence="1" id="KW-0472">Membrane</keyword>
<feature type="transmembrane region" description="Helical" evidence="1">
    <location>
        <begin position="50"/>
        <end position="70"/>
    </location>
</feature>
<name>A0A6A4H0S5_9AGAR</name>
<evidence type="ECO:0000256" key="1">
    <source>
        <dbReference type="SAM" id="Phobius"/>
    </source>
</evidence>
<sequence>MESAGIWKFELGWDGSWYFCIGVWTILWTWNFYIMAWLEMLGPDVNKIMRVHAAFIFVVAIEISIGHEWVNFGEGKIKGKPLQNGQVTSSQGPHYGYRPMNLWVPAGFWANESAGACGYISKTWLFAGALRALN</sequence>
<evidence type="ECO:0000313" key="3">
    <source>
        <dbReference type="Proteomes" id="UP000799118"/>
    </source>
</evidence>
<keyword evidence="1" id="KW-0812">Transmembrane</keyword>
<feature type="transmembrane region" description="Helical" evidence="1">
    <location>
        <begin position="16"/>
        <end position="38"/>
    </location>
</feature>
<protein>
    <submittedName>
        <fullName evidence="2">Uncharacterized protein</fullName>
    </submittedName>
</protein>
<dbReference type="Proteomes" id="UP000799118">
    <property type="component" value="Unassembled WGS sequence"/>
</dbReference>
<reference evidence="2" key="1">
    <citation type="journal article" date="2019" name="Environ. Microbiol.">
        <title>Fungal ecological strategies reflected in gene transcription - a case study of two litter decomposers.</title>
        <authorList>
            <person name="Barbi F."/>
            <person name="Kohler A."/>
            <person name="Barry K."/>
            <person name="Baskaran P."/>
            <person name="Daum C."/>
            <person name="Fauchery L."/>
            <person name="Ihrmark K."/>
            <person name="Kuo A."/>
            <person name="LaButti K."/>
            <person name="Lipzen A."/>
            <person name="Morin E."/>
            <person name="Grigoriev I.V."/>
            <person name="Henrissat B."/>
            <person name="Lindahl B."/>
            <person name="Martin F."/>
        </authorList>
    </citation>
    <scope>NUCLEOTIDE SEQUENCE</scope>
    <source>
        <strain evidence="2">JB14</strain>
    </source>
</reference>
<proteinExistence type="predicted"/>
<accession>A0A6A4H0S5</accession>
<gene>
    <name evidence="2" type="ORF">BT96DRAFT_980074</name>
</gene>
<keyword evidence="3" id="KW-1185">Reference proteome</keyword>
<dbReference type="EMBL" id="ML769641">
    <property type="protein sequence ID" value="KAE9390935.1"/>
    <property type="molecule type" value="Genomic_DNA"/>
</dbReference>